<protein>
    <recommendedName>
        <fullName evidence="3">Thymidylate synthase/dCMP hydroxymethylase domain-containing protein</fullName>
    </recommendedName>
</protein>
<dbReference type="Proteomes" id="UP000037069">
    <property type="component" value="Unassembled WGS sequence"/>
</dbReference>
<name>A0A0L0BL16_LUCCU</name>
<proteinExistence type="predicted"/>
<keyword evidence="2" id="KW-1185">Reference proteome</keyword>
<gene>
    <name evidence="1" type="ORF">FF38_05448</name>
</gene>
<evidence type="ECO:0008006" key="3">
    <source>
        <dbReference type="Google" id="ProtNLM"/>
    </source>
</evidence>
<dbReference type="EMBL" id="JRES01001703">
    <property type="protein sequence ID" value="KNC20761.1"/>
    <property type="molecule type" value="Genomic_DNA"/>
</dbReference>
<dbReference type="SUPFAM" id="SSF55831">
    <property type="entry name" value="Thymidylate synthase/dCMP hydroxymethylase"/>
    <property type="match status" value="1"/>
</dbReference>
<dbReference type="Gene3D" id="3.30.572.10">
    <property type="entry name" value="Thymidylate synthase/dCMP hydroxymethylase domain"/>
    <property type="match status" value="1"/>
</dbReference>
<dbReference type="AlphaFoldDB" id="A0A0L0BL16"/>
<sequence length="295" mass="31896">MLPPNWRANASAAVDFPAKSGPSSTTIMRFLIRRWLFPRADSRPRPSRASLARRLGRCNTQGGSMSLVVEESTLDDLLFASVQYLLSAGESVSTSRGETLETRGARLQLSNPRARVSRTSALPHMFSALAETIWYLTGDDSLDHISFYVSGYKGLIGEGTGVYGPRLFGTGDYAQIQRVVQQLTVGSTTRQAVVELFERRDLDADPRDVPCTCTLQFLLRGGRVDLIPAAARRAEPQGAIPPLSCQRPVVACRGGVRVRASPRRSGRGTAAATAALRSSTASPIFPNTLSSATTR</sequence>
<evidence type="ECO:0000313" key="2">
    <source>
        <dbReference type="Proteomes" id="UP000037069"/>
    </source>
</evidence>
<reference evidence="1 2" key="1">
    <citation type="journal article" date="2015" name="Nat. Commun.">
        <title>Lucilia cuprina genome unlocks parasitic fly biology to underpin future interventions.</title>
        <authorList>
            <person name="Anstead C.A."/>
            <person name="Korhonen P.K."/>
            <person name="Young N.D."/>
            <person name="Hall R.S."/>
            <person name="Jex A.R."/>
            <person name="Murali S.C."/>
            <person name="Hughes D.S."/>
            <person name="Lee S.F."/>
            <person name="Perry T."/>
            <person name="Stroehlein A.J."/>
            <person name="Ansell B.R."/>
            <person name="Breugelmans B."/>
            <person name="Hofmann A."/>
            <person name="Qu J."/>
            <person name="Dugan S."/>
            <person name="Lee S.L."/>
            <person name="Chao H."/>
            <person name="Dinh H."/>
            <person name="Han Y."/>
            <person name="Doddapaneni H.V."/>
            <person name="Worley K.C."/>
            <person name="Muzny D.M."/>
            <person name="Ioannidis P."/>
            <person name="Waterhouse R.M."/>
            <person name="Zdobnov E.M."/>
            <person name="James P.J."/>
            <person name="Bagnall N.H."/>
            <person name="Kotze A.C."/>
            <person name="Gibbs R.A."/>
            <person name="Richards S."/>
            <person name="Batterham P."/>
            <person name="Gasser R.B."/>
        </authorList>
    </citation>
    <scope>NUCLEOTIDE SEQUENCE [LARGE SCALE GENOMIC DNA]</scope>
    <source>
        <strain evidence="1 2">LS</strain>
        <tissue evidence="1">Full body</tissue>
    </source>
</reference>
<comment type="caution">
    <text evidence="1">The sequence shown here is derived from an EMBL/GenBank/DDBJ whole genome shotgun (WGS) entry which is preliminary data.</text>
</comment>
<accession>A0A0L0BL16</accession>
<dbReference type="InterPro" id="IPR036926">
    <property type="entry name" value="Thymidate_synth/dCMP_Mease_sf"/>
</dbReference>
<organism evidence="1 2">
    <name type="scientific">Lucilia cuprina</name>
    <name type="common">Green bottle fly</name>
    <name type="synonym">Australian sheep blowfly</name>
    <dbReference type="NCBI Taxonomy" id="7375"/>
    <lineage>
        <taxon>Eukaryota</taxon>
        <taxon>Metazoa</taxon>
        <taxon>Ecdysozoa</taxon>
        <taxon>Arthropoda</taxon>
        <taxon>Hexapoda</taxon>
        <taxon>Insecta</taxon>
        <taxon>Pterygota</taxon>
        <taxon>Neoptera</taxon>
        <taxon>Endopterygota</taxon>
        <taxon>Diptera</taxon>
        <taxon>Brachycera</taxon>
        <taxon>Muscomorpha</taxon>
        <taxon>Oestroidea</taxon>
        <taxon>Calliphoridae</taxon>
        <taxon>Luciliinae</taxon>
        <taxon>Lucilia</taxon>
    </lineage>
</organism>
<evidence type="ECO:0000313" key="1">
    <source>
        <dbReference type="EMBL" id="KNC20761.1"/>
    </source>
</evidence>